<feature type="region of interest" description="Disordered" evidence="1">
    <location>
        <begin position="239"/>
        <end position="263"/>
    </location>
</feature>
<feature type="compositionally biased region" description="Low complexity" evidence="1">
    <location>
        <begin position="243"/>
        <end position="252"/>
    </location>
</feature>
<protein>
    <submittedName>
        <fullName evidence="2">Uncharacterized protein</fullName>
    </submittedName>
</protein>
<feature type="compositionally biased region" description="Pro residues" evidence="1">
    <location>
        <begin position="253"/>
        <end position="262"/>
    </location>
</feature>
<comment type="caution">
    <text evidence="2">The sequence shown here is derived from an EMBL/GenBank/DDBJ whole genome shotgun (WGS) entry which is preliminary data.</text>
</comment>
<feature type="compositionally biased region" description="Acidic residues" evidence="1">
    <location>
        <begin position="39"/>
        <end position="74"/>
    </location>
</feature>
<name>A0ABQ9XSF8_9EUKA</name>
<sequence length="399" mass="46423">MIGIVDLERRRDPLLAHRHVCCPVYPLDGEVLIVHEDQKEEENEEQDEEQKEGQDEEENEEQDEEENEEQDEEQKEGQEDLKIEDLSVIFIQSTLAVNHTISKSGADLMFQWLTLLSAVFQLNNGHIHPFIFFVKQPTIQKFSLLKHNNSESFIPTNNVWVMDGHARESSEDHHALTGQLLLSYKATLESNTNSNHFRCYFCNRILTEFFPNHHCRNIQKKMSFSLDRRTEDTFWNLTPTMFEEPSPNTQTSPPTPEQPPQEHPFVPKFVFDLIWSRQRDRNPDSDELQRQLIGIDFVYPDTEHAPTFINRLGEFDIMTVEMVRVGEQTVSPLSVISTSNEKDKAKLRLTFSHSDPIPTIFTYFPRRQEAPQTPQPTISLLPVSAFCSTETRHIVLNEF</sequence>
<dbReference type="EMBL" id="JARBJD010000077">
    <property type="protein sequence ID" value="KAK2954525.1"/>
    <property type="molecule type" value="Genomic_DNA"/>
</dbReference>
<feature type="region of interest" description="Disordered" evidence="1">
    <location>
        <begin position="37"/>
        <end position="79"/>
    </location>
</feature>
<dbReference type="Proteomes" id="UP001281761">
    <property type="component" value="Unassembled WGS sequence"/>
</dbReference>
<reference evidence="2 3" key="1">
    <citation type="journal article" date="2022" name="bioRxiv">
        <title>Genomics of Preaxostyla Flagellates Illuminates Evolutionary Transitions and the Path Towards Mitochondrial Loss.</title>
        <authorList>
            <person name="Novak L.V.F."/>
            <person name="Treitli S.C."/>
            <person name="Pyrih J."/>
            <person name="Halakuc P."/>
            <person name="Pipaliya S.V."/>
            <person name="Vacek V."/>
            <person name="Brzon O."/>
            <person name="Soukal P."/>
            <person name="Eme L."/>
            <person name="Dacks J.B."/>
            <person name="Karnkowska A."/>
            <person name="Elias M."/>
            <person name="Hampl V."/>
        </authorList>
    </citation>
    <scope>NUCLEOTIDE SEQUENCE [LARGE SCALE GENOMIC DNA]</scope>
    <source>
        <strain evidence="2">NAU3</strain>
        <tissue evidence="2">Gut</tissue>
    </source>
</reference>
<evidence type="ECO:0000313" key="3">
    <source>
        <dbReference type="Proteomes" id="UP001281761"/>
    </source>
</evidence>
<proteinExistence type="predicted"/>
<organism evidence="2 3">
    <name type="scientific">Blattamonas nauphoetae</name>
    <dbReference type="NCBI Taxonomy" id="2049346"/>
    <lineage>
        <taxon>Eukaryota</taxon>
        <taxon>Metamonada</taxon>
        <taxon>Preaxostyla</taxon>
        <taxon>Oxymonadida</taxon>
        <taxon>Blattamonas</taxon>
    </lineage>
</organism>
<accession>A0ABQ9XSF8</accession>
<evidence type="ECO:0000313" key="2">
    <source>
        <dbReference type="EMBL" id="KAK2954525.1"/>
    </source>
</evidence>
<gene>
    <name evidence="2" type="ORF">BLNAU_10545</name>
</gene>
<evidence type="ECO:0000256" key="1">
    <source>
        <dbReference type="SAM" id="MobiDB-lite"/>
    </source>
</evidence>
<keyword evidence="3" id="KW-1185">Reference proteome</keyword>